<reference evidence="2" key="1">
    <citation type="journal article" date="2002" name="Science">
        <title>The draft genome of Ciona intestinalis: insights into chordate and vertebrate origins.</title>
        <authorList>
            <person name="Dehal P."/>
            <person name="Satou Y."/>
            <person name="Campbell R.K."/>
            <person name="Chapman J."/>
            <person name="Degnan B."/>
            <person name="De Tomaso A."/>
            <person name="Davidson B."/>
            <person name="Di Gregorio A."/>
            <person name="Gelpke M."/>
            <person name="Goodstein D.M."/>
            <person name="Harafuji N."/>
            <person name="Hastings K.E."/>
            <person name="Ho I."/>
            <person name="Hotta K."/>
            <person name="Huang W."/>
            <person name="Kawashima T."/>
            <person name="Lemaire P."/>
            <person name="Martinez D."/>
            <person name="Meinertzhagen I.A."/>
            <person name="Necula S."/>
            <person name="Nonaka M."/>
            <person name="Putnam N."/>
            <person name="Rash S."/>
            <person name="Saiga H."/>
            <person name="Satake M."/>
            <person name="Terry A."/>
            <person name="Yamada L."/>
            <person name="Wang H.G."/>
            <person name="Awazu S."/>
            <person name="Azumi K."/>
            <person name="Boore J."/>
            <person name="Branno M."/>
            <person name="Chin-Bow S."/>
            <person name="DeSantis R."/>
            <person name="Doyle S."/>
            <person name="Francino P."/>
            <person name="Keys D.N."/>
            <person name="Haga S."/>
            <person name="Hayashi H."/>
            <person name="Hino K."/>
            <person name="Imai K.S."/>
            <person name="Inaba K."/>
            <person name="Kano S."/>
            <person name="Kobayashi K."/>
            <person name="Kobayashi M."/>
            <person name="Lee B.I."/>
            <person name="Makabe K.W."/>
            <person name="Manohar C."/>
            <person name="Matassi G."/>
            <person name="Medina M."/>
            <person name="Mochizuki Y."/>
            <person name="Mount S."/>
            <person name="Morishita T."/>
            <person name="Miura S."/>
            <person name="Nakayama A."/>
            <person name="Nishizaka S."/>
            <person name="Nomoto H."/>
            <person name="Ohta F."/>
            <person name="Oishi K."/>
            <person name="Rigoutsos I."/>
            <person name="Sano M."/>
            <person name="Sasaki A."/>
            <person name="Sasakura Y."/>
            <person name="Shoguchi E."/>
            <person name="Shin-i T."/>
            <person name="Spagnuolo A."/>
            <person name="Stainier D."/>
            <person name="Suzuki M.M."/>
            <person name="Tassy O."/>
            <person name="Takatori N."/>
            <person name="Tokuoka M."/>
            <person name="Yagi K."/>
            <person name="Yoshizaki F."/>
            <person name="Wada S."/>
            <person name="Zhang C."/>
            <person name="Hyatt P.D."/>
            <person name="Larimer F."/>
            <person name="Detter C."/>
            <person name="Doggett N."/>
            <person name="Glavina T."/>
            <person name="Hawkins T."/>
            <person name="Richardson P."/>
            <person name="Lucas S."/>
            <person name="Kohara Y."/>
            <person name="Levine M."/>
            <person name="Satoh N."/>
            <person name="Rokhsar D.S."/>
        </authorList>
    </citation>
    <scope>NUCLEOTIDE SEQUENCE [LARGE SCALE GENOMIC DNA]</scope>
</reference>
<dbReference type="GeneTree" id="ENSGT00390000001116"/>
<dbReference type="SUPFAM" id="SSF48452">
    <property type="entry name" value="TPR-like"/>
    <property type="match status" value="1"/>
</dbReference>
<protein>
    <submittedName>
        <fullName evidence="1">Uncharacterized protein</fullName>
    </submittedName>
</protein>
<keyword evidence="2" id="KW-1185">Reference proteome</keyword>
<dbReference type="EMBL" id="EAAA01001196">
    <property type="status" value="NOT_ANNOTATED_CDS"/>
    <property type="molecule type" value="Genomic_DNA"/>
</dbReference>
<reference evidence="1" key="4">
    <citation type="submission" date="2025-09" db="UniProtKB">
        <authorList>
            <consortium name="Ensembl"/>
        </authorList>
    </citation>
    <scope>IDENTIFICATION</scope>
</reference>
<proteinExistence type="predicted"/>
<dbReference type="AlphaFoldDB" id="H2XPQ3"/>
<dbReference type="HOGENOM" id="CLU_626920_0_0_1"/>
<dbReference type="InterPro" id="IPR011990">
    <property type="entry name" value="TPR-like_helical_dom_sf"/>
</dbReference>
<dbReference type="Gene3D" id="1.25.40.10">
    <property type="entry name" value="Tetratricopeptide repeat domain"/>
    <property type="match status" value="1"/>
</dbReference>
<dbReference type="InParanoid" id="H2XPQ3"/>
<name>H2XPQ3_CIOIN</name>
<evidence type="ECO:0000313" key="2">
    <source>
        <dbReference type="Proteomes" id="UP000008144"/>
    </source>
</evidence>
<dbReference type="Proteomes" id="UP000008144">
    <property type="component" value="Chromosome 14"/>
</dbReference>
<sequence length="437" mass="49800">MQLYKSLLELETSLKRWPAINTMCRRLIENLTMTDGSNEADIPLKQTSVDHVWIMWAEAILQSKNPVMITQTFDRAITAAPHNAKLAFTAALYQLNSESRDIEAALLYLETCLGYYLDLEDMDSLLASELHQLYRNLLKHDAMLRPNVGGYKPRSLSTDQLELHKGYFWLSYCMLTDLVINEQLCAPEKPIKQCNIFDLYEAALHDVIDLEHKKEIWIRYLLHFRSQPPSLCSSSSDRPDPPLRFQWLKRLMALVKRCLFSVPCKAKLSHNALQSENRTVTYFTDYSFHNQVASIFLGCFPPQQLSVALTILTDVMPTNIPLVLRSAEELLRTEDHSSILSLTWGLTTGARSGICYNPTVWKITTAALVGMGKYKKALQVYQRSLLALKHCKALWRDVAAVAMVLQNHTLLNEIDHASVCKLEQGVLDLLKNELAKT</sequence>
<dbReference type="STRING" id="7719.ENSCINP00000031637"/>
<accession>H2XPQ3</accession>
<reference evidence="1" key="3">
    <citation type="submission" date="2025-08" db="UniProtKB">
        <authorList>
            <consortium name="Ensembl"/>
        </authorList>
    </citation>
    <scope>IDENTIFICATION</scope>
</reference>
<reference evidence="1" key="2">
    <citation type="journal article" date="2008" name="Genome Biol.">
        <title>Improved genome assembly and evidence-based global gene model set for the chordate Ciona intestinalis: new insight into intron and operon populations.</title>
        <authorList>
            <person name="Satou Y."/>
            <person name="Mineta K."/>
            <person name="Ogasawara M."/>
            <person name="Sasakura Y."/>
            <person name="Shoguchi E."/>
            <person name="Ueno K."/>
            <person name="Yamada L."/>
            <person name="Matsumoto J."/>
            <person name="Wasserscheid J."/>
            <person name="Dewar K."/>
            <person name="Wiley G.B."/>
            <person name="Macmil S.L."/>
            <person name="Roe B.A."/>
            <person name="Zeller R.W."/>
            <person name="Hastings K.E."/>
            <person name="Lemaire P."/>
            <person name="Lindquist E."/>
            <person name="Endo T."/>
            <person name="Hotta K."/>
            <person name="Inaba K."/>
        </authorList>
    </citation>
    <scope>NUCLEOTIDE SEQUENCE [LARGE SCALE GENOMIC DNA]</scope>
    <source>
        <strain evidence="1">wild type</strain>
    </source>
</reference>
<dbReference type="Ensembl" id="ENSCINT00000034357.1">
    <property type="protein sequence ID" value="ENSCINP00000031637.1"/>
    <property type="gene ID" value="ENSCING00000021777.1"/>
</dbReference>
<evidence type="ECO:0000313" key="1">
    <source>
        <dbReference type="Ensembl" id="ENSCINP00000031637.1"/>
    </source>
</evidence>
<organism evidence="1 2">
    <name type="scientific">Ciona intestinalis</name>
    <name type="common">Transparent sea squirt</name>
    <name type="synonym">Ascidia intestinalis</name>
    <dbReference type="NCBI Taxonomy" id="7719"/>
    <lineage>
        <taxon>Eukaryota</taxon>
        <taxon>Metazoa</taxon>
        <taxon>Chordata</taxon>
        <taxon>Tunicata</taxon>
        <taxon>Ascidiacea</taxon>
        <taxon>Phlebobranchia</taxon>
        <taxon>Cionidae</taxon>
        <taxon>Ciona</taxon>
    </lineage>
</organism>